<keyword evidence="3" id="KW-1185">Reference proteome</keyword>
<proteinExistence type="predicted"/>
<dbReference type="AlphaFoldDB" id="A0AAE0EWU0"/>
<reference evidence="2 3" key="1">
    <citation type="journal article" date="2015" name="Genome Biol. Evol.">
        <title>Comparative Genomics of a Bacterivorous Green Alga Reveals Evolutionary Causalities and Consequences of Phago-Mixotrophic Mode of Nutrition.</title>
        <authorList>
            <person name="Burns J.A."/>
            <person name="Paasch A."/>
            <person name="Narechania A."/>
            <person name="Kim E."/>
        </authorList>
    </citation>
    <scope>NUCLEOTIDE SEQUENCE [LARGE SCALE GENOMIC DNA]</scope>
    <source>
        <strain evidence="2 3">PLY_AMNH</strain>
    </source>
</reference>
<comment type="caution">
    <text evidence="2">The sequence shown here is derived from an EMBL/GenBank/DDBJ whole genome shotgun (WGS) entry which is preliminary data.</text>
</comment>
<sequence length="341" mass="35106">MGESERSTGLDLPSFDFDDLAKAVIPKVDELLYDTLAYIVKTDSAAEHFLLGTDSVSDRDGRHALLDLIKGCVPPGAELGVAAGPGVAGAAYSGVDERVLEVLGMLTTRLEKIEAAIKYQKAGGAASLPRNKRGKGLDGFRAGSSPTPPVGFDRDNRRVPFPSAIAAGGRVAADDGLEACAAAVAEYGAPAVLAGGESDEIDVSAYGFTVPGSGSGVLSELETLTGQPTADSFVGPSEAIGDCSIDEFLSDSGAEEIEELEIQRSFVGTLSGRSTGRPQQTVGFGAPPHGLRPNFVLLACFLGLLDTGFTGAAGIGGASGSGMPAAEDIQKTSRRRLRRVF</sequence>
<feature type="region of interest" description="Disordered" evidence="1">
    <location>
        <begin position="137"/>
        <end position="156"/>
    </location>
</feature>
<organism evidence="2 3">
    <name type="scientific">Cymbomonas tetramitiformis</name>
    <dbReference type="NCBI Taxonomy" id="36881"/>
    <lineage>
        <taxon>Eukaryota</taxon>
        <taxon>Viridiplantae</taxon>
        <taxon>Chlorophyta</taxon>
        <taxon>Pyramimonadophyceae</taxon>
        <taxon>Pyramimonadales</taxon>
        <taxon>Pyramimonadaceae</taxon>
        <taxon>Cymbomonas</taxon>
    </lineage>
</organism>
<dbReference type="EMBL" id="LGRX02033081">
    <property type="protein sequence ID" value="KAK3243144.1"/>
    <property type="molecule type" value="Genomic_DNA"/>
</dbReference>
<evidence type="ECO:0000313" key="2">
    <source>
        <dbReference type="EMBL" id="KAK3243144.1"/>
    </source>
</evidence>
<accession>A0AAE0EWU0</accession>
<dbReference type="Proteomes" id="UP001190700">
    <property type="component" value="Unassembled WGS sequence"/>
</dbReference>
<protein>
    <submittedName>
        <fullName evidence="2">Uncharacterized protein</fullName>
    </submittedName>
</protein>
<name>A0AAE0EWU0_9CHLO</name>
<evidence type="ECO:0000313" key="3">
    <source>
        <dbReference type="Proteomes" id="UP001190700"/>
    </source>
</evidence>
<evidence type="ECO:0000256" key="1">
    <source>
        <dbReference type="SAM" id="MobiDB-lite"/>
    </source>
</evidence>
<gene>
    <name evidence="2" type="ORF">CYMTET_47177</name>
</gene>